<keyword evidence="13" id="KW-0458">Lysosome</keyword>
<dbReference type="InterPro" id="IPR004947">
    <property type="entry name" value="DNase_II"/>
</dbReference>
<dbReference type="GO" id="GO:0004531">
    <property type="term" value="F:deoxyribonuclease II activity"/>
    <property type="evidence" value="ECO:0007669"/>
    <property type="project" value="UniProtKB-EC"/>
</dbReference>
<evidence type="ECO:0000256" key="18">
    <source>
        <dbReference type="ARBA" id="ARBA00045381"/>
    </source>
</evidence>
<evidence type="ECO:0000256" key="14">
    <source>
        <dbReference type="ARBA" id="ARBA00039868"/>
    </source>
</evidence>
<evidence type="ECO:0000256" key="16">
    <source>
        <dbReference type="ARBA" id="ARBA00041918"/>
    </source>
</evidence>
<evidence type="ECO:0000256" key="17">
    <source>
        <dbReference type="ARBA" id="ARBA00043033"/>
    </source>
</evidence>
<reference evidence="20" key="2">
    <citation type="submission" date="2025-09" db="UniProtKB">
        <authorList>
            <consortium name="Ensembl"/>
        </authorList>
    </citation>
    <scope>IDENTIFICATION</scope>
</reference>
<evidence type="ECO:0000256" key="15">
    <source>
        <dbReference type="ARBA" id="ARBA00041393"/>
    </source>
</evidence>
<dbReference type="EC" id="3.1.22.1" evidence="4"/>
<comment type="subcellular location">
    <subcellularLocation>
        <location evidence="2">Lysosome</location>
    </subcellularLocation>
</comment>
<comment type="catalytic activity">
    <reaction evidence="1">
        <text>Endonucleolytic cleavage to nucleoside 3'-phosphates and 3'-phosphooligonucleotide end-products.</text>
        <dbReference type="EC" id="3.1.22.1"/>
    </reaction>
</comment>
<keyword evidence="19" id="KW-1133">Transmembrane helix</keyword>
<evidence type="ECO:0000256" key="9">
    <source>
        <dbReference type="ARBA" id="ARBA00022759"/>
    </source>
</evidence>
<evidence type="ECO:0000256" key="12">
    <source>
        <dbReference type="ARBA" id="ARBA00023180"/>
    </source>
</evidence>
<evidence type="ECO:0000256" key="1">
    <source>
        <dbReference type="ARBA" id="ARBA00000447"/>
    </source>
</evidence>
<sequence length="324" mass="36593">ARPLTQTAPVELLSGSRSDCGSTGQYIIYKVPIVTGKTEGLEYIYIDPAGKKTSRDHNKPINHPDGVLANTLEPIFNPNTSMVRIMFKLHDQPPGCQADNTFGHSKGLVMMDKTTTGVWLLHSTPRFPFKRDNNFYPSSGAKNAQTFICVTFNYDQFKDIGNGISYIFIFMFLLVDLNMMLIHFIFTFCFILFCSYFIFFYGDLYLTIAETYKTDVRVQTWGCQKGRDGSYCVQNRHQVIKIASVKANLGNGKVEWKTTTDLSKWCVSIDNNNHLICIADVNRATSQYKRPGGGLGCHGAWFCQVNGKMRRSEIPGQIPLIRNL</sequence>
<dbReference type="GeneTree" id="ENSGT00390000002634"/>
<keyword evidence="5" id="KW-0217">Developmental protein</keyword>
<dbReference type="Pfam" id="PF03265">
    <property type="entry name" value="DNase_II"/>
    <property type="match status" value="2"/>
</dbReference>
<evidence type="ECO:0000256" key="6">
    <source>
        <dbReference type="ARBA" id="ARBA00022703"/>
    </source>
</evidence>
<keyword evidence="12" id="KW-0325">Glycoprotein</keyword>
<name>A0A8D0A2Q7_SANLU</name>
<feature type="transmembrane region" description="Helical" evidence="19">
    <location>
        <begin position="166"/>
        <end position="199"/>
    </location>
</feature>
<keyword evidence="7" id="KW-0540">Nuclease</keyword>
<evidence type="ECO:0000256" key="5">
    <source>
        <dbReference type="ARBA" id="ARBA00022473"/>
    </source>
</evidence>
<dbReference type="AlphaFoldDB" id="A0A8D0A2Q7"/>
<keyword evidence="11" id="KW-1015">Disulfide bond</keyword>
<evidence type="ECO:0000256" key="2">
    <source>
        <dbReference type="ARBA" id="ARBA00004371"/>
    </source>
</evidence>
<dbReference type="CDD" id="cd09120">
    <property type="entry name" value="PLDc_DNaseII_1"/>
    <property type="match status" value="1"/>
</dbReference>
<comment type="function">
    <text evidence="18">Hydrolyzes DNA under acidic conditions with a preference for double-stranded DNA. Plays a major role in the clearance of nucleic acids generated through apoptosis, hence preventing autoinflammation. Necessary for proper fetal development and for definitive erythropoiesis in fetal liver and bone marrow, where it degrades nuclear DNA expelled from erythroid precursor cells.</text>
</comment>
<dbReference type="Ensembl" id="ENSSLUT00000047445.1">
    <property type="protein sequence ID" value="ENSSLUP00000046022.1"/>
    <property type="gene ID" value="ENSSLUG00000020268.1"/>
</dbReference>
<dbReference type="GO" id="GO:0006309">
    <property type="term" value="P:apoptotic DNA fragmentation"/>
    <property type="evidence" value="ECO:0007669"/>
    <property type="project" value="TreeGrafter"/>
</dbReference>
<comment type="similarity">
    <text evidence="3">Belongs to the DNase II family.</text>
</comment>
<keyword evidence="19" id="KW-0472">Membrane</keyword>
<accession>A0A8D0A2Q7</accession>
<evidence type="ECO:0000313" key="20">
    <source>
        <dbReference type="Ensembl" id="ENSSLUP00000046022.1"/>
    </source>
</evidence>
<evidence type="ECO:0000256" key="19">
    <source>
        <dbReference type="SAM" id="Phobius"/>
    </source>
</evidence>
<proteinExistence type="inferred from homology"/>
<keyword evidence="21" id="KW-1185">Reference proteome</keyword>
<keyword evidence="6" id="KW-0053">Apoptosis</keyword>
<dbReference type="PANTHER" id="PTHR10858">
    <property type="entry name" value="DEOXYRIBONUCLEASE II"/>
    <property type="match status" value="1"/>
</dbReference>
<evidence type="ECO:0000256" key="7">
    <source>
        <dbReference type="ARBA" id="ARBA00022722"/>
    </source>
</evidence>
<keyword evidence="9" id="KW-0255">Endonuclease</keyword>
<evidence type="ECO:0000256" key="3">
    <source>
        <dbReference type="ARBA" id="ARBA00007527"/>
    </source>
</evidence>
<evidence type="ECO:0000313" key="21">
    <source>
        <dbReference type="Proteomes" id="UP000694568"/>
    </source>
</evidence>
<keyword evidence="8" id="KW-0732">Signal</keyword>
<organism evidence="20 21">
    <name type="scientific">Sander lucioperca</name>
    <name type="common">Pike-perch</name>
    <name type="synonym">Perca lucioperca</name>
    <dbReference type="NCBI Taxonomy" id="283035"/>
    <lineage>
        <taxon>Eukaryota</taxon>
        <taxon>Metazoa</taxon>
        <taxon>Chordata</taxon>
        <taxon>Craniata</taxon>
        <taxon>Vertebrata</taxon>
        <taxon>Euteleostomi</taxon>
        <taxon>Actinopterygii</taxon>
        <taxon>Neopterygii</taxon>
        <taxon>Teleostei</taxon>
        <taxon>Neoteleostei</taxon>
        <taxon>Acanthomorphata</taxon>
        <taxon>Eupercaria</taxon>
        <taxon>Perciformes</taxon>
        <taxon>Percoidei</taxon>
        <taxon>Percidae</taxon>
        <taxon>Luciopercinae</taxon>
        <taxon>Sander</taxon>
    </lineage>
</organism>
<evidence type="ECO:0000256" key="4">
    <source>
        <dbReference type="ARBA" id="ARBA00012036"/>
    </source>
</evidence>
<evidence type="ECO:0000256" key="11">
    <source>
        <dbReference type="ARBA" id="ARBA00023157"/>
    </source>
</evidence>
<evidence type="ECO:0000256" key="8">
    <source>
        <dbReference type="ARBA" id="ARBA00022729"/>
    </source>
</evidence>
<reference evidence="20" key="1">
    <citation type="submission" date="2025-08" db="UniProtKB">
        <authorList>
            <consortium name="Ensembl"/>
        </authorList>
    </citation>
    <scope>IDENTIFICATION</scope>
</reference>
<dbReference type="PANTHER" id="PTHR10858:SF9">
    <property type="entry name" value="DEOXYRIBONUCLEASE-2-ALPHA"/>
    <property type="match status" value="1"/>
</dbReference>
<evidence type="ECO:0000256" key="13">
    <source>
        <dbReference type="ARBA" id="ARBA00023228"/>
    </source>
</evidence>
<protein>
    <recommendedName>
        <fullName evidence="14">Deoxyribonuclease-2-alpha</fullName>
        <ecNumber evidence="4">3.1.22.1</ecNumber>
    </recommendedName>
    <alternativeName>
        <fullName evidence="15">Acid DNase</fullName>
    </alternativeName>
    <alternativeName>
        <fullName evidence="17">Deoxyribonuclease II alpha</fullName>
    </alternativeName>
    <alternativeName>
        <fullName evidence="16">Lysosomal DNase II</fullName>
    </alternativeName>
</protein>
<evidence type="ECO:0000256" key="10">
    <source>
        <dbReference type="ARBA" id="ARBA00022801"/>
    </source>
</evidence>
<keyword evidence="19" id="KW-0812">Transmembrane</keyword>
<keyword evidence="10" id="KW-0378">Hydrolase</keyword>
<dbReference type="Proteomes" id="UP000694568">
    <property type="component" value="Unplaced"/>
</dbReference>